<comment type="caution">
    <text evidence="3">The sequence shown here is derived from an EMBL/GenBank/DDBJ whole genome shotgun (WGS) entry which is preliminary data.</text>
</comment>
<feature type="region of interest" description="Disordered" evidence="2">
    <location>
        <begin position="405"/>
        <end position="434"/>
    </location>
</feature>
<dbReference type="EMBL" id="JAURUE010000002">
    <property type="protein sequence ID" value="MDP9616067.1"/>
    <property type="molecule type" value="Genomic_DNA"/>
</dbReference>
<sequence>MPHATSRAAVLDVIRAAGTISRVRLIQATGFTGATISTVVRRLIDDGLVTEVGRSESTGGKPRTLLALNESSRYAVGVHLDHSGITYALTDLGGSVVARMSRAGAGTDNPPVVVARMADEVDKLIQGVGISRNLVLGLGLVSPGPLTPASGMRLTPPTMRHWEDFPLDQALAEATGLPVVLENDATAAALGEHWSGVVRGTPSFAAVYMGTGIGAGLMIDGVVYRGRSGNAGEIGHMCLDADGPDCWCGGRGCTEALAGPAAVVTQARADARISRAAGLAQGPGGQRPSVAADFAAVARAARLGDRGARELLEGSARWLALAMRALANIMDLETLVLTGPSLAVAGSVYLPVVQEELDRAFFARAAHPVVARLSDSAATAPAIGAATMVLRAELVPLRQGSLPLSSALGEPEPKAASGAAAGRTRQAASRGDAR</sequence>
<keyword evidence="3" id="KW-0418">Kinase</keyword>
<accession>A0ABT9L5T1</accession>
<protein>
    <submittedName>
        <fullName evidence="3">NBD/HSP70 family sugar kinase</fullName>
    </submittedName>
</protein>
<evidence type="ECO:0000313" key="3">
    <source>
        <dbReference type="EMBL" id="MDP9616067.1"/>
    </source>
</evidence>
<dbReference type="Gene3D" id="3.30.420.40">
    <property type="match status" value="2"/>
</dbReference>
<comment type="similarity">
    <text evidence="1">Belongs to the ROK (NagC/XylR) family.</text>
</comment>
<dbReference type="PANTHER" id="PTHR18964">
    <property type="entry name" value="ROK (REPRESSOR, ORF, KINASE) FAMILY"/>
    <property type="match status" value="1"/>
</dbReference>
<organism evidence="3 4">
    <name type="scientific">Streptomyces demainii</name>
    <dbReference type="NCBI Taxonomy" id="588122"/>
    <lineage>
        <taxon>Bacteria</taxon>
        <taxon>Bacillati</taxon>
        <taxon>Actinomycetota</taxon>
        <taxon>Actinomycetes</taxon>
        <taxon>Kitasatosporales</taxon>
        <taxon>Streptomycetaceae</taxon>
        <taxon>Streptomyces</taxon>
    </lineage>
</organism>
<dbReference type="RefSeq" id="WP_060954415.1">
    <property type="nucleotide sequence ID" value="NZ_JAURUE010000002.1"/>
</dbReference>
<dbReference type="InterPro" id="IPR036388">
    <property type="entry name" value="WH-like_DNA-bd_sf"/>
</dbReference>
<reference evidence="3 4" key="1">
    <citation type="submission" date="2023-07" db="EMBL/GenBank/DDBJ databases">
        <title>Sequencing the genomes of 1000 actinobacteria strains.</title>
        <authorList>
            <person name="Klenk H.-P."/>
        </authorList>
    </citation>
    <scope>NUCLEOTIDE SEQUENCE [LARGE SCALE GENOMIC DNA]</scope>
    <source>
        <strain evidence="3 4">DSM 41600</strain>
    </source>
</reference>
<keyword evidence="3" id="KW-0808">Transferase</keyword>
<dbReference type="SUPFAM" id="SSF53067">
    <property type="entry name" value="Actin-like ATPase domain"/>
    <property type="match status" value="1"/>
</dbReference>
<dbReference type="Gene3D" id="1.10.10.10">
    <property type="entry name" value="Winged helix-like DNA-binding domain superfamily/Winged helix DNA-binding domain"/>
    <property type="match status" value="1"/>
</dbReference>
<dbReference type="InterPro" id="IPR036390">
    <property type="entry name" value="WH_DNA-bd_sf"/>
</dbReference>
<dbReference type="PROSITE" id="PS01125">
    <property type="entry name" value="ROK"/>
    <property type="match status" value="1"/>
</dbReference>
<dbReference type="Proteomes" id="UP001234880">
    <property type="component" value="Unassembled WGS sequence"/>
</dbReference>
<dbReference type="InterPro" id="IPR049874">
    <property type="entry name" value="ROK_cs"/>
</dbReference>
<dbReference type="SUPFAM" id="SSF46785">
    <property type="entry name" value="Winged helix' DNA-binding domain"/>
    <property type="match status" value="1"/>
</dbReference>
<evidence type="ECO:0000256" key="1">
    <source>
        <dbReference type="ARBA" id="ARBA00006479"/>
    </source>
</evidence>
<dbReference type="InterPro" id="IPR043129">
    <property type="entry name" value="ATPase_NBD"/>
</dbReference>
<name>A0ABT9L5T1_9ACTN</name>
<evidence type="ECO:0000256" key="2">
    <source>
        <dbReference type="SAM" id="MobiDB-lite"/>
    </source>
</evidence>
<gene>
    <name evidence="3" type="ORF">JOF35_008405</name>
</gene>
<proteinExistence type="inferred from homology"/>
<keyword evidence="4" id="KW-1185">Reference proteome</keyword>
<dbReference type="Pfam" id="PF00480">
    <property type="entry name" value="ROK"/>
    <property type="match status" value="1"/>
</dbReference>
<dbReference type="GO" id="GO:0016301">
    <property type="term" value="F:kinase activity"/>
    <property type="evidence" value="ECO:0007669"/>
    <property type="project" value="UniProtKB-KW"/>
</dbReference>
<evidence type="ECO:0000313" key="4">
    <source>
        <dbReference type="Proteomes" id="UP001234880"/>
    </source>
</evidence>
<dbReference type="InterPro" id="IPR000600">
    <property type="entry name" value="ROK"/>
</dbReference>
<dbReference type="PANTHER" id="PTHR18964:SF149">
    <property type="entry name" value="BIFUNCTIONAL UDP-N-ACETYLGLUCOSAMINE 2-EPIMERASE_N-ACETYLMANNOSAMINE KINASE"/>
    <property type="match status" value="1"/>
</dbReference>